<keyword evidence="1 2" id="KW-0129">CBS domain</keyword>
<dbReference type="Proteomes" id="UP000264006">
    <property type="component" value="Chromosome"/>
</dbReference>
<evidence type="ECO:0000256" key="2">
    <source>
        <dbReference type="PROSITE-ProRule" id="PRU00703"/>
    </source>
</evidence>
<organism evidence="4 5">
    <name type="scientific">Euzebya pacifica</name>
    <dbReference type="NCBI Taxonomy" id="1608957"/>
    <lineage>
        <taxon>Bacteria</taxon>
        <taxon>Bacillati</taxon>
        <taxon>Actinomycetota</taxon>
        <taxon>Nitriliruptoria</taxon>
        <taxon>Euzebyales</taxon>
    </lineage>
</organism>
<dbReference type="PROSITE" id="PS51371">
    <property type="entry name" value="CBS"/>
    <property type="match status" value="2"/>
</dbReference>
<name>A0A346XVK3_9ACTN</name>
<sequence length="145" mass="15213">MSPDDPLRVAAELLALTGASDLAVVADSGAFMGVLSEGDLLRALMPDFDDIDPGQATLEKAYAFFVNAGESRVDDPVINHVIHNPFTVGPDDQLLQPAALMVSKQIRRLPVVADGRFLGTVSRADICWALLCDVADDAGAPAPAA</sequence>
<dbReference type="EMBL" id="CP031165">
    <property type="protein sequence ID" value="AXV06250.1"/>
    <property type="molecule type" value="Genomic_DNA"/>
</dbReference>
<dbReference type="SUPFAM" id="SSF54631">
    <property type="entry name" value="CBS-domain pair"/>
    <property type="match status" value="1"/>
</dbReference>
<dbReference type="InterPro" id="IPR000644">
    <property type="entry name" value="CBS_dom"/>
</dbReference>
<reference evidence="4 5" key="1">
    <citation type="submission" date="2018-09" db="EMBL/GenBank/DDBJ databases">
        <title>Complete genome sequence of Euzebya sp. DY32-46 isolated from seawater of Pacific Ocean.</title>
        <authorList>
            <person name="Xu L."/>
            <person name="Wu Y.-H."/>
            <person name="Xu X.-W."/>
        </authorList>
    </citation>
    <scope>NUCLEOTIDE SEQUENCE [LARGE SCALE GENOMIC DNA]</scope>
    <source>
        <strain evidence="4 5">DY32-46</strain>
    </source>
</reference>
<evidence type="ECO:0000313" key="5">
    <source>
        <dbReference type="Proteomes" id="UP000264006"/>
    </source>
</evidence>
<proteinExistence type="predicted"/>
<evidence type="ECO:0000256" key="1">
    <source>
        <dbReference type="ARBA" id="ARBA00023122"/>
    </source>
</evidence>
<dbReference type="InterPro" id="IPR046342">
    <property type="entry name" value="CBS_dom_sf"/>
</dbReference>
<protein>
    <submittedName>
        <fullName evidence="4">Inosine-5'-monophosphate dehydrogenase related protein IX</fullName>
    </submittedName>
</protein>
<dbReference type="KEGG" id="euz:DVS28_a1557"/>
<dbReference type="AlphaFoldDB" id="A0A346XVK3"/>
<dbReference type="SMART" id="SM00116">
    <property type="entry name" value="CBS"/>
    <property type="match status" value="2"/>
</dbReference>
<evidence type="ECO:0000313" key="4">
    <source>
        <dbReference type="EMBL" id="AXV06250.1"/>
    </source>
</evidence>
<dbReference type="PANTHER" id="PTHR43080:SF2">
    <property type="entry name" value="CBS DOMAIN-CONTAINING PROTEIN"/>
    <property type="match status" value="1"/>
</dbReference>
<gene>
    <name evidence="4" type="ORF">DVS28_a1557</name>
</gene>
<feature type="domain" description="CBS" evidence="3">
    <location>
        <begin position="1"/>
        <end position="51"/>
    </location>
</feature>
<dbReference type="PANTHER" id="PTHR43080">
    <property type="entry name" value="CBS DOMAIN-CONTAINING PROTEIN CBSX3, MITOCHONDRIAL"/>
    <property type="match status" value="1"/>
</dbReference>
<feature type="domain" description="CBS" evidence="3">
    <location>
        <begin position="81"/>
        <end position="138"/>
    </location>
</feature>
<evidence type="ECO:0000259" key="3">
    <source>
        <dbReference type="PROSITE" id="PS51371"/>
    </source>
</evidence>
<dbReference type="InterPro" id="IPR051257">
    <property type="entry name" value="Diverse_CBS-Domain"/>
</dbReference>
<keyword evidence="5" id="KW-1185">Reference proteome</keyword>
<dbReference type="Gene3D" id="3.10.580.10">
    <property type="entry name" value="CBS-domain"/>
    <property type="match status" value="1"/>
</dbReference>
<accession>A0A346XVK3</accession>
<dbReference type="Pfam" id="PF00571">
    <property type="entry name" value="CBS"/>
    <property type="match status" value="2"/>
</dbReference>